<dbReference type="PATRIC" id="fig|1003195.11.peg.3337"/>
<dbReference type="Proteomes" id="UP000007842">
    <property type="component" value="Chromosome"/>
</dbReference>
<dbReference type="eggNOG" id="ENOG502Z976">
    <property type="taxonomic scope" value="Bacteria"/>
</dbReference>
<gene>
    <name evidence="1" type="ordered locus">SCATT_17900</name>
</gene>
<dbReference type="KEGG" id="scy:SCATT_17900"/>
<name>F8JS52_STREN</name>
<dbReference type="RefSeq" id="WP_014142554.1">
    <property type="nucleotide sequence ID" value="NC_016111.1"/>
</dbReference>
<evidence type="ECO:0000313" key="2">
    <source>
        <dbReference type="Proteomes" id="UP000007842"/>
    </source>
</evidence>
<accession>G8WQA1</accession>
<organism evidence="1 2">
    <name type="scientific">Streptantibioticus cattleyicolor (strain ATCC 35852 / DSM 46488 / JCM 4925 / NBRC 14057 / NRRL 8057)</name>
    <name type="common">Streptomyces cattleya</name>
    <dbReference type="NCBI Taxonomy" id="1003195"/>
    <lineage>
        <taxon>Bacteria</taxon>
        <taxon>Bacillati</taxon>
        <taxon>Actinomycetota</taxon>
        <taxon>Actinomycetes</taxon>
        <taxon>Kitasatosporales</taxon>
        <taxon>Streptomycetaceae</taxon>
        <taxon>Streptantibioticus</taxon>
    </lineage>
</organism>
<accession>F8JS52</accession>
<dbReference type="AlphaFoldDB" id="F8JS52"/>
<dbReference type="HOGENOM" id="CLU_554242_0_0_11"/>
<proteinExistence type="predicted"/>
<dbReference type="STRING" id="1003195.SCATT_17900"/>
<protein>
    <submittedName>
        <fullName evidence="1">Uncharacterized protein</fullName>
    </submittedName>
</protein>
<dbReference type="KEGG" id="sct:SCAT_1796"/>
<sequence length="492" mass="52721">MGVRLVSLTCWAFTTEPDSGIGFGDLCQNLATLDEDTTRPADQLRLRLPVVTPTDPTPAQQAILDRIATGAVAVPQRLETGEATVAFHRGALSANPAHRLPAPAAPRLDSAGEALIYTEAHGVFDTSYAAAFTAGRLAALADADFRTALMEFRAGARAAVRRLAAHPRLAGRAATTTARQLTAPLALEAFDRMLLEDNGAQVARALDQAASRLRAGRRRTVPARTRTAAPAQPRALLRQPGVADLLTQAAGETFEKVTAWLNRLRRLELIGTEHLVPDPRMLPAESIRFAYVDPGWIRAAVDGALSIGVGHTLDADLNSLATGGEAPPACAVLLRSSLVHDWPNTISTARTRDGAVTEPVSQDIYSTDTLLMLYPQLIDSLELAEPPRDLCFGIGDVGTIELRHISGDVIGAPMGDFPRADDLDQTDQFGRFRRFLRPGDADVLNLLGEGDALVPALSAELHEELPDGAPEIPTAHFALQMINAPQVKTFRL</sequence>
<dbReference type="EMBL" id="CP003219">
    <property type="protein sequence ID" value="AEW94161.1"/>
    <property type="molecule type" value="Genomic_DNA"/>
</dbReference>
<keyword evidence="2" id="KW-1185">Reference proteome</keyword>
<evidence type="ECO:0000313" key="1">
    <source>
        <dbReference type="EMBL" id="AEW94161.1"/>
    </source>
</evidence>
<reference evidence="2" key="1">
    <citation type="submission" date="2011-12" db="EMBL/GenBank/DDBJ databases">
        <title>Complete genome sequence of Streptomyces cattleya strain DSM 46488.</title>
        <authorList>
            <person name="Ou H.-Y."/>
            <person name="Li P."/>
            <person name="Zhao C."/>
            <person name="O'Hagan D."/>
            <person name="Deng Z."/>
        </authorList>
    </citation>
    <scope>NUCLEOTIDE SEQUENCE [LARGE SCALE GENOMIC DNA]</scope>
    <source>
        <strain evidence="2">ATCC 35852 / DSM 46488 / JCM 4925 / NBRC 14057 / NRRL 8057</strain>
    </source>
</reference>
<dbReference type="OrthoDB" id="4846903at2"/>